<proteinExistence type="predicted"/>
<dbReference type="Proteomes" id="UP000238430">
    <property type="component" value="Unassembled WGS sequence"/>
</dbReference>
<evidence type="ECO:0000313" key="2">
    <source>
        <dbReference type="Proteomes" id="UP000238430"/>
    </source>
</evidence>
<dbReference type="Gene3D" id="2.60.40.10">
    <property type="entry name" value="Immunoglobulins"/>
    <property type="match status" value="1"/>
</dbReference>
<dbReference type="InterPro" id="IPR013783">
    <property type="entry name" value="Ig-like_fold"/>
</dbReference>
<accession>A0A2T1N808</accession>
<organism evidence="1 2">
    <name type="scientific">Mesoflavibacter zeaxanthinifaciens subsp. sabulilitoris</name>
    <dbReference type="NCBI Taxonomy" id="1520893"/>
    <lineage>
        <taxon>Bacteria</taxon>
        <taxon>Pseudomonadati</taxon>
        <taxon>Bacteroidota</taxon>
        <taxon>Flavobacteriia</taxon>
        <taxon>Flavobacteriales</taxon>
        <taxon>Flavobacteriaceae</taxon>
        <taxon>Mesoflavibacter</taxon>
    </lineage>
</organism>
<protein>
    <submittedName>
        <fullName evidence="1">Uncharacterized protein</fullName>
    </submittedName>
</protein>
<gene>
    <name evidence="1" type="ORF">C7H61_11315</name>
</gene>
<evidence type="ECO:0000313" key="1">
    <source>
        <dbReference type="EMBL" id="PSG88006.1"/>
    </source>
</evidence>
<dbReference type="SUPFAM" id="SSF49373">
    <property type="entry name" value="Invasin/intimin cell-adhesion fragments"/>
    <property type="match status" value="1"/>
</dbReference>
<sequence length="367" mass="41576">MYTANDSVLLNFSTNTDGKPSLYVTNSYGSTLIQPTLTNNVLKYKIPKSFSSKKGILHWKLLDNKASLEGSIKIKSLEQVKNIETYIGPPSINAGKTDYSMIVVIPTDSLDNPIRKDEEVIIKHQFLNKKYLDVIKTDNLIAYKNIYSKDKDGRLLISSECKNTASKEFTVFVKPSIPKPFNIYSERTHNYADGNQITTLKTSIIKDSYNNIVSDGTYVTFYITDKNNNKLQTTGTTINGIATAKIINPDHEDSWNIKAYIDGITESNLITLKFEQVVKNIPYTITNNNRTITVGPIKSFMNQFIPDGLEVQLEIKKDNDIINIIEKTSFNGYVTFNLKEDIYKDDIYNLTIKTAGLSKNIKDLKLW</sequence>
<dbReference type="OrthoDB" id="980944at2"/>
<comment type="caution">
    <text evidence="1">The sequence shown here is derived from an EMBL/GenBank/DDBJ whole genome shotgun (WGS) entry which is preliminary data.</text>
</comment>
<dbReference type="InterPro" id="IPR008964">
    <property type="entry name" value="Invasin/intimin_cell_adhesion"/>
</dbReference>
<reference evidence="1 2" key="1">
    <citation type="submission" date="2018-03" db="EMBL/GenBank/DDBJ databases">
        <title>Mesoflavibacter sp. HG37 and Mesoflavibacter sp. HG96 sp.nov., two marine bacteria isolated from seawater of Western Pacific Ocean.</title>
        <authorList>
            <person name="Cheng H."/>
            <person name="Wu Y.-H."/>
            <person name="Guo L.-L."/>
            <person name="Xu X.-W."/>
        </authorList>
    </citation>
    <scope>NUCLEOTIDE SEQUENCE [LARGE SCALE GENOMIC DNA]</scope>
    <source>
        <strain evidence="1 2">KCTC 42117</strain>
    </source>
</reference>
<dbReference type="AlphaFoldDB" id="A0A2T1N808"/>
<keyword evidence="2" id="KW-1185">Reference proteome</keyword>
<dbReference type="EMBL" id="PXOT01000025">
    <property type="protein sequence ID" value="PSG88006.1"/>
    <property type="molecule type" value="Genomic_DNA"/>
</dbReference>
<name>A0A2T1N808_9FLAO</name>